<keyword evidence="4" id="KW-1185">Reference proteome</keyword>
<dbReference type="PROSITE" id="PS00061">
    <property type="entry name" value="ADH_SHORT"/>
    <property type="match status" value="1"/>
</dbReference>
<dbReference type="PANTHER" id="PTHR24321">
    <property type="entry name" value="DEHYDROGENASES, SHORT CHAIN"/>
    <property type="match status" value="1"/>
</dbReference>
<dbReference type="AlphaFoldDB" id="A0A6M8HVV7"/>
<dbReference type="PRINTS" id="PR00080">
    <property type="entry name" value="SDRFAMILY"/>
</dbReference>
<dbReference type="PANTHER" id="PTHR24321:SF8">
    <property type="entry name" value="ESTRADIOL 17-BETA-DEHYDROGENASE 8-RELATED"/>
    <property type="match status" value="1"/>
</dbReference>
<dbReference type="KEGG" id="lck:HN018_14730"/>
<evidence type="ECO:0000256" key="2">
    <source>
        <dbReference type="ARBA" id="ARBA00023002"/>
    </source>
</evidence>
<dbReference type="EMBL" id="CP053708">
    <property type="protein sequence ID" value="QKE92673.1"/>
    <property type="molecule type" value="Genomic_DNA"/>
</dbReference>
<dbReference type="InterPro" id="IPR002347">
    <property type="entry name" value="SDR_fam"/>
</dbReference>
<dbReference type="PRINTS" id="PR00081">
    <property type="entry name" value="GDHRDH"/>
</dbReference>
<dbReference type="GO" id="GO:0016491">
    <property type="term" value="F:oxidoreductase activity"/>
    <property type="evidence" value="ECO:0007669"/>
    <property type="project" value="UniProtKB-KW"/>
</dbReference>
<accession>A0A6M8HVV7</accession>
<sequence length="239" mass="25175">MLVTGSAHGIGAGIVRRLLRDGWTVYGLDREPQNPDIDDTGRFRPIQADIAAEADILAACAQIGQEAGRLHGLVSNAGIMIRKPLAQLTLADWTRVLATNLTSLFLLAREASPLMQGTVADGTHDQAAIVSIASTRAHMSEPDTEAYAAAKGGLVALSHALAVSLGPRIRVNCISPGWIDVADEALRPEDHAQHPVGRVGVPEDIASLAAWLLGPESGFVTGAEFISDGGMTRKMVYAT</sequence>
<evidence type="ECO:0000256" key="1">
    <source>
        <dbReference type="ARBA" id="ARBA00006484"/>
    </source>
</evidence>
<proteinExistence type="inferred from homology"/>
<name>A0A6M8HVV7_9PROT</name>
<evidence type="ECO:0000313" key="3">
    <source>
        <dbReference type="EMBL" id="QKE92673.1"/>
    </source>
</evidence>
<gene>
    <name evidence="3" type="ORF">HN018_14730</name>
</gene>
<protein>
    <submittedName>
        <fullName evidence="3">SDR family oxidoreductase</fullName>
    </submittedName>
</protein>
<dbReference type="InterPro" id="IPR036291">
    <property type="entry name" value="NAD(P)-bd_dom_sf"/>
</dbReference>
<dbReference type="SUPFAM" id="SSF51735">
    <property type="entry name" value="NAD(P)-binding Rossmann-fold domains"/>
    <property type="match status" value="1"/>
</dbReference>
<evidence type="ECO:0000313" key="4">
    <source>
        <dbReference type="Proteomes" id="UP000500767"/>
    </source>
</evidence>
<dbReference type="Pfam" id="PF13561">
    <property type="entry name" value="adh_short_C2"/>
    <property type="match status" value="1"/>
</dbReference>
<dbReference type="Proteomes" id="UP000500767">
    <property type="component" value="Chromosome"/>
</dbReference>
<keyword evidence="2" id="KW-0560">Oxidoreductase</keyword>
<dbReference type="FunFam" id="3.40.50.720:FF:000084">
    <property type="entry name" value="Short-chain dehydrogenase reductase"/>
    <property type="match status" value="1"/>
</dbReference>
<dbReference type="InterPro" id="IPR020904">
    <property type="entry name" value="Sc_DH/Rdtase_CS"/>
</dbReference>
<comment type="similarity">
    <text evidence="1">Belongs to the short-chain dehydrogenases/reductases (SDR) family.</text>
</comment>
<reference evidence="3 4" key="1">
    <citation type="journal article" date="2014" name="World J. Microbiol. Biotechnol.">
        <title>Biodiversity and physiological characteristics of Antarctic and Arctic lichens-associated bacteria.</title>
        <authorList>
            <person name="Lee Y.M."/>
            <person name="Kim E.H."/>
            <person name="Lee H.K."/>
            <person name="Hong S.G."/>
        </authorList>
    </citation>
    <scope>NUCLEOTIDE SEQUENCE [LARGE SCALE GENOMIC DNA]</scope>
    <source>
        <strain evidence="3 4">PAMC 26569</strain>
    </source>
</reference>
<dbReference type="Gene3D" id="3.40.50.720">
    <property type="entry name" value="NAD(P)-binding Rossmann-like Domain"/>
    <property type="match status" value="1"/>
</dbReference>
<organism evidence="3 4">
    <name type="scientific">Lichenicola cladoniae</name>
    <dbReference type="NCBI Taxonomy" id="1484109"/>
    <lineage>
        <taxon>Bacteria</taxon>
        <taxon>Pseudomonadati</taxon>
        <taxon>Pseudomonadota</taxon>
        <taxon>Alphaproteobacteria</taxon>
        <taxon>Acetobacterales</taxon>
        <taxon>Acetobacteraceae</taxon>
        <taxon>Lichenicola</taxon>
    </lineage>
</organism>